<keyword evidence="3" id="KW-1185">Reference proteome</keyword>
<proteinExistence type="predicted"/>
<evidence type="ECO:0000313" key="2">
    <source>
        <dbReference type="EMBL" id="ESU24141.1"/>
    </source>
</evidence>
<feature type="transmembrane region" description="Helical" evidence="1">
    <location>
        <begin position="49"/>
        <end position="68"/>
    </location>
</feature>
<dbReference type="AlphaFoldDB" id="V6SC00"/>
<dbReference type="EMBL" id="AVGG01000041">
    <property type="protein sequence ID" value="ESU24141.1"/>
    <property type="molecule type" value="Genomic_DNA"/>
</dbReference>
<organism evidence="2 3">
    <name type="scientific">Flavobacterium limnosediminis JC2902</name>
    <dbReference type="NCBI Taxonomy" id="1341181"/>
    <lineage>
        <taxon>Bacteria</taxon>
        <taxon>Pseudomonadati</taxon>
        <taxon>Bacteroidota</taxon>
        <taxon>Flavobacteriia</taxon>
        <taxon>Flavobacteriales</taxon>
        <taxon>Flavobacteriaceae</taxon>
        <taxon>Flavobacterium</taxon>
    </lineage>
</organism>
<comment type="caution">
    <text evidence="2">The sequence shown here is derived from an EMBL/GenBank/DDBJ whole genome shotgun (WGS) entry which is preliminary data.</text>
</comment>
<evidence type="ECO:0000313" key="3">
    <source>
        <dbReference type="Proteomes" id="UP000018004"/>
    </source>
</evidence>
<protein>
    <recommendedName>
        <fullName evidence="4">Transmembrane protein</fullName>
    </recommendedName>
</protein>
<name>V6SC00_9FLAO</name>
<accession>V6SC00</accession>
<reference evidence="2 3" key="1">
    <citation type="submission" date="2013-08" db="EMBL/GenBank/DDBJ databases">
        <title>Flavobacterium limnosediminis JC2902 genome sequencing.</title>
        <authorList>
            <person name="Lee K."/>
            <person name="Yi H."/>
            <person name="Park S."/>
            <person name="Chun J."/>
        </authorList>
    </citation>
    <scope>NUCLEOTIDE SEQUENCE [LARGE SCALE GENOMIC DNA]</scope>
    <source>
        <strain evidence="2 3">JC2902</strain>
    </source>
</reference>
<sequence length="110" mass="12726">MLFTKIGIECSNSWKLIWYITWIGMLLLPLLFIKDLKSNKNQQSLKTKLIFFNLLEYIFIQASLASFFTSGKTLCYVSDGQNGLELVFTAWLALPILLIFSYIFKILSDN</sequence>
<evidence type="ECO:0008006" key="4">
    <source>
        <dbReference type="Google" id="ProtNLM"/>
    </source>
</evidence>
<dbReference type="Proteomes" id="UP000018004">
    <property type="component" value="Unassembled WGS sequence"/>
</dbReference>
<evidence type="ECO:0000256" key="1">
    <source>
        <dbReference type="SAM" id="Phobius"/>
    </source>
</evidence>
<feature type="transmembrane region" description="Helical" evidence="1">
    <location>
        <begin position="16"/>
        <end position="33"/>
    </location>
</feature>
<keyword evidence="1" id="KW-0472">Membrane</keyword>
<dbReference type="eggNOG" id="ENOG5030YMU">
    <property type="taxonomic scope" value="Bacteria"/>
</dbReference>
<gene>
    <name evidence="2" type="ORF">FLJC2902T_32030</name>
</gene>
<keyword evidence="1" id="KW-1133">Transmembrane helix</keyword>
<keyword evidence="1" id="KW-0812">Transmembrane</keyword>
<feature type="transmembrane region" description="Helical" evidence="1">
    <location>
        <begin position="88"/>
        <end position="107"/>
    </location>
</feature>